<evidence type="ECO:0000313" key="9">
    <source>
        <dbReference type="EMBL" id="SMB99547.1"/>
    </source>
</evidence>
<keyword evidence="3" id="KW-1003">Cell membrane</keyword>
<dbReference type="PANTHER" id="PTHR42920:SF11">
    <property type="entry name" value="INNER MEMBRANE PROTEIN YTFF"/>
    <property type="match status" value="1"/>
</dbReference>
<keyword evidence="10" id="KW-1185">Reference proteome</keyword>
<dbReference type="PANTHER" id="PTHR42920">
    <property type="entry name" value="OS03G0707200 PROTEIN-RELATED"/>
    <property type="match status" value="1"/>
</dbReference>
<dbReference type="RefSeq" id="WP_084666628.1">
    <property type="nucleotide sequence ID" value="NZ_LT838272.1"/>
</dbReference>
<feature type="transmembrane region" description="Helical" evidence="7">
    <location>
        <begin position="143"/>
        <end position="160"/>
    </location>
</feature>
<keyword evidence="6 7" id="KW-0472">Membrane</keyword>
<feature type="transmembrane region" description="Helical" evidence="7">
    <location>
        <begin position="83"/>
        <end position="104"/>
    </location>
</feature>
<feature type="transmembrane region" description="Helical" evidence="7">
    <location>
        <begin position="288"/>
        <end position="309"/>
    </location>
</feature>
<evidence type="ECO:0000256" key="7">
    <source>
        <dbReference type="SAM" id="Phobius"/>
    </source>
</evidence>
<protein>
    <submittedName>
        <fullName evidence="9">Permease of the drug/metabolite transporter (DMT) superfamily</fullName>
    </submittedName>
</protein>
<keyword evidence="5 7" id="KW-1133">Transmembrane helix</keyword>
<comment type="subcellular location">
    <subcellularLocation>
        <location evidence="1">Cell membrane</location>
        <topology evidence="1">Multi-pass membrane protein</topology>
    </subcellularLocation>
</comment>
<evidence type="ECO:0000259" key="8">
    <source>
        <dbReference type="Pfam" id="PF00892"/>
    </source>
</evidence>
<feature type="transmembrane region" description="Helical" evidence="7">
    <location>
        <begin position="199"/>
        <end position="218"/>
    </location>
</feature>
<evidence type="ECO:0000256" key="6">
    <source>
        <dbReference type="ARBA" id="ARBA00023136"/>
    </source>
</evidence>
<dbReference type="OrthoDB" id="9805239at2"/>
<gene>
    <name evidence="9" type="ORF">SAMN00808754_2952</name>
</gene>
<feature type="transmembrane region" description="Helical" evidence="7">
    <location>
        <begin position="166"/>
        <end position="187"/>
    </location>
</feature>
<feature type="transmembrane region" description="Helical" evidence="7">
    <location>
        <begin position="110"/>
        <end position="131"/>
    </location>
</feature>
<dbReference type="EMBL" id="LT838272">
    <property type="protein sequence ID" value="SMB99547.1"/>
    <property type="molecule type" value="Genomic_DNA"/>
</dbReference>
<dbReference type="InterPro" id="IPR051258">
    <property type="entry name" value="Diverse_Substrate_Transporter"/>
</dbReference>
<accession>A0A1W1W1P5</accession>
<feature type="transmembrane region" description="Helical" evidence="7">
    <location>
        <begin position="22"/>
        <end position="45"/>
    </location>
</feature>
<feature type="domain" description="EamA" evidence="8">
    <location>
        <begin position="23"/>
        <end position="155"/>
    </location>
</feature>
<dbReference type="AlphaFoldDB" id="A0A1W1W1P5"/>
<dbReference type="InterPro" id="IPR000620">
    <property type="entry name" value="EamA_dom"/>
</dbReference>
<keyword evidence="4 7" id="KW-0812">Transmembrane</keyword>
<dbReference type="Pfam" id="PF00892">
    <property type="entry name" value="EamA"/>
    <property type="match status" value="2"/>
</dbReference>
<reference evidence="9 10" key="1">
    <citation type="submission" date="2017-04" db="EMBL/GenBank/DDBJ databases">
        <authorList>
            <person name="Afonso C.L."/>
            <person name="Miller P.J."/>
            <person name="Scott M.A."/>
            <person name="Spackman E."/>
            <person name="Goraichik I."/>
            <person name="Dimitrov K.M."/>
            <person name="Suarez D.L."/>
            <person name="Swayne D.E."/>
        </authorList>
    </citation>
    <scope>NUCLEOTIDE SEQUENCE [LARGE SCALE GENOMIC DNA]</scope>
    <source>
        <strain evidence="9 10">ToBE</strain>
    </source>
</reference>
<evidence type="ECO:0000256" key="1">
    <source>
        <dbReference type="ARBA" id="ARBA00004651"/>
    </source>
</evidence>
<feature type="transmembrane region" description="Helical" evidence="7">
    <location>
        <begin position="51"/>
        <end position="71"/>
    </location>
</feature>
<dbReference type="SUPFAM" id="SSF103481">
    <property type="entry name" value="Multidrug resistance efflux transporter EmrE"/>
    <property type="match status" value="2"/>
</dbReference>
<evidence type="ECO:0000313" key="10">
    <source>
        <dbReference type="Proteomes" id="UP000192569"/>
    </source>
</evidence>
<dbReference type="Proteomes" id="UP000192569">
    <property type="component" value="Chromosome I"/>
</dbReference>
<name>A0A1W1W1P5_9FIRM</name>
<feature type="domain" description="EamA" evidence="8">
    <location>
        <begin position="172"/>
        <end position="305"/>
    </location>
</feature>
<organism evidence="9 10">
    <name type="scientific">Thermanaeromonas toyohensis ToBE</name>
    <dbReference type="NCBI Taxonomy" id="698762"/>
    <lineage>
        <taxon>Bacteria</taxon>
        <taxon>Bacillati</taxon>
        <taxon>Bacillota</taxon>
        <taxon>Clostridia</taxon>
        <taxon>Neomoorellales</taxon>
        <taxon>Neomoorellaceae</taxon>
        <taxon>Thermanaeromonas</taxon>
    </lineage>
</organism>
<evidence type="ECO:0000256" key="2">
    <source>
        <dbReference type="ARBA" id="ARBA00007362"/>
    </source>
</evidence>
<evidence type="ECO:0000256" key="5">
    <source>
        <dbReference type="ARBA" id="ARBA00022989"/>
    </source>
</evidence>
<feature type="transmembrane region" description="Helical" evidence="7">
    <location>
        <begin position="230"/>
        <end position="252"/>
    </location>
</feature>
<proteinExistence type="inferred from homology"/>
<sequence>MLERGSEEQECSLEEKRSSSRVGYMEAILACLLYGGNTIAGRLVAPQVPPAALSMIRGMLGLLVLAPFLWQKRKIVRLEKGDIWRLGLLGLMGISCAYITFAWALKNTTAVNAAIIFATFPAVTLALLALFWRVRPKASQMGGVVIAFVGLLLVILKGSLTRLLTLSFHPADGLLLLNVLAVALNNIWGQSLMRRYPPLIVAGYSLLFGTLGLLPWGLWEMVSYGWHLSFTGWLLVLYMGLIISGCGVLLNFEAVHRIGSGPVAIFNNLNPIFAIILAALLLKEPLFPYHVVGIFLVLTGVTLSLWADLTQDEKYQAKRSSRRHPCPKRSCCEG</sequence>
<dbReference type="InterPro" id="IPR037185">
    <property type="entry name" value="EmrE-like"/>
</dbReference>
<feature type="transmembrane region" description="Helical" evidence="7">
    <location>
        <begin position="264"/>
        <end position="282"/>
    </location>
</feature>
<dbReference type="STRING" id="698762.SAMN00808754_2952"/>
<evidence type="ECO:0000256" key="4">
    <source>
        <dbReference type="ARBA" id="ARBA00022692"/>
    </source>
</evidence>
<dbReference type="GO" id="GO:0005886">
    <property type="term" value="C:plasma membrane"/>
    <property type="evidence" value="ECO:0007669"/>
    <property type="project" value="UniProtKB-SubCell"/>
</dbReference>
<comment type="similarity">
    <text evidence="2">Belongs to the EamA transporter family.</text>
</comment>
<evidence type="ECO:0000256" key="3">
    <source>
        <dbReference type="ARBA" id="ARBA00022475"/>
    </source>
</evidence>